<evidence type="ECO:0000313" key="7">
    <source>
        <dbReference type="Proteomes" id="UP000244929"/>
    </source>
</evidence>
<keyword evidence="2 5" id="KW-0812">Transmembrane</keyword>
<evidence type="ECO:0000256" key="3">
    <source>
        <dbReference type="ARBA" id="ARBA00022989"/>
    </source>
</evidence>
<dbReference type="InterPro" id="IPR019109">
    <property type="entry name" value="MamF_MmsF"/>
</dbReference>
<sequence length="150" mass="17038">METTTNKNTSTLLQLSAFAQYVFPLGNFIFPALIWSLKKQESDFVDYNGKQAINFQLSLFMYSVILMIIAIPIFLYAIFNNLNFEMIDNGHWVIEQFSTGKITGLAIIGAAAAFLVLVLKVAEFFLILYAAIKNSNGQRYDFPLTIKFIR</sequence>
<dbReference type="Proteomes" id="UP000244929">
    <property type="component" value="Chromosome"/>
</dbReference>
<feature type="transmembrane region" description="Helical" evidence="5">
    <location>
        <begin position="18"/>
        <end position="37"/>
    </location>
</feature>
<keyword evidence="3 5" id="KW-1133">Transmembrane helix</keyword>
<feature type="transmembrane region" description="Helical" evidence="5">
    <location>
        <begin position="57"/>
        <end position="79"/>
    </location>
</feature>
<proteinExistence type="predicted"/>
<dbReference type="AlphaFoldDB" id="A0A2S1QT89"/>
<evidence type="ECO:0000256" key="5">
    <source>
        <dbReference type="SAM" id="Phobius"/>
    </source>
</evidence>
<dbReference type="KEGG" id="falb:HYN59_00100"/>
<evidence type="ECO:0000256" key="1">
    <source>
        <dbReference type="ARBA" id="ARBA00004141"/>
    </source>
</evidence>
<dbReference type="RefSeq" id="WP_108776328.1">
    <property type="nucleotide sequence ID" value="NZ_CP029186.1"/>
</dbReference>
<dbReference type="Pfam" id="PF09685">
    <property type="entry name" value="MamF_MmsF"/>
    <property type="match status" value="1"/>
</dbReference>
<keyword evidence="7" id="KW-1185">Reference proteome</keyword>
<dbReference type="EMBL" id="CP029186">
    <property type="protein sequence ID" value="AWH83612.1"/>
    <property type="molecule type" value="Genomic_DNA"/>
</dbReference>
<evidence type="ECO:0000313" key="6">
    <source>
        <dbReference type="EMBL" id="AWH83612.1"/>
    </source>
</evidence>
<evidence type="ECO:0000256" key="4">
    <source>
        <dbReference type="ARBA" id="ARBA00023136"/>
    </source>
</evidence>
<comment type="subcellular location">
    <subcellularLocation>
        <location evidence="1">Membrane</location>
        <topology evidence="1">Multi-pass membrane protein</topology>
    </subcellularLocation>
</comment>
<name>A0A2S1QT89_9FLAO</name>
<organism evidence="6 7">
    <name type="scientific">Flavobacterium album</name>
    <dbReference type="NCBI Taxonomy" id="2175091"/>
    <lineage>
        <taxon>Bacteria</taxon>
        <taxon>Pseudomonadati</taxon>
        <taxon>Bacteroidota</taxon>
        <taxon>Flavobacteriia</taxon>
        <taxon>Flavobacteriales</taxon>
        <taxon>Flavobacteriaceae</taxon>
        <taxon>Flavobacterium</taxon>
    </lineage>
</organism>
<gene>
    <name evidence="6" type="ORF">HYN59_00100</name>
</gene>
<protein>
    <submittedName>
        <fullName evidence="6">DUF4870 domain-containing protein</fullName>
    </submittedName>
</protein>
<evidence type="ECO:0000256" key="2">
    <source>
        <dbReference type="ARBA" id="ARBA00022692"/>
    </source>
</evidence>
<dbReference type="OrthoDB" id="9808930at2"/>
<feature type="transmembrane region" description="Helical" evidence="5">
    <location>
        <begin position="105"/>
        <end position="132"/>
    </location>
</feature>
<accession>A0A2S1QT89</accession>
<reference evidence="6 7" key="1">
    <citation type="submission" date="2018-04" db="EMBL/GenBank/DDBJ databases">
        <title>Genome sequencing of Flavobacterium sp. HYN0059.</title>
        <authorList>
            <person name="Yi H."/>
            <person name="Baek C."/>
        </authorList>
    </citation>
    <scope>NUCLEOTIDE SEQUENCE [LARGE SCALE GENOMIC DNA]</scope>
    <source>
        <strain evidence="6 7">HYN0059</strain>
    </source>
</reference>
<keyword evidence="4 5" id="KW-0472">Membrane</keyword>